<dbReference type="PANTHER" id="PTHR43415:SF3">
    <property type="entry name" value="GNAT-FAMILY ACETYLTRANSFERASE"/>
    <property type="match status" value="1"/>
</dbReference>
<accession>A0A1H5PDW8</accession>
<dbReference type="EMBL" id="FNUG01000013">
    <property type="protein sequence ID" value="SEF12103.1"/>
    <property type="molecule type" value="Genomic_DNA"/>
</dbReference>
<keyword evidence="3" id="KW-1185">Reference proteome</keyword>
<dbReference type="PROSITE" id="PS51186">
    <property type="entry name" value="GNAT"/>
    <property type="match status" value="1"/>
</dbReference>
<dbReference type="Pfam" id="PF13420">
    <property type="entry name" value="Acetyltransf_4"/>
    <property type="match status" value="1"/>
</dbReference>
<dbReference type="SUPFAM" id="SSF55729">
    <property type="entry name" value="Acyl-CoA N-acyltransferases (Nat)"/>
    <property type="match status" value="2"/>
</dbReference>
<evidence type="ECO:0000313" key="2">
    <source>
        <dbReference type="EMBL" id="SEF12103.1"/>
    </source>
</evidence>
<reference evidence="2 3" key="1">
    <citation type="submission" date="2016-10" db="EMBL/GenBank/DDBJ databases">
        <authorList>
            <person name="de Groot N.N."/>
        </authorList>
    </citation>
    <scope>NUCLEOTIDE SEQUENCE [LARGE SCALE GENOMIC DNA]</scope>
    <source>
        <strain evidence="2 3">DSM 23553</strain>
    </source>
</reference>
<keyword evidence="2" id="KW-0808">Transferase</keyword>
<dbReference type="GO" id="GO:0016747">
    <property type="term" value="F:acyltransferase activity, transferring groups other than amino-acyl groups"/>
    <property type="evidence" value="ECO:0007669"/>
    <property type="project" value="InterPro"/>
</dbReference>
<dbReference type="Pfam" id="PF13302">
    <property type="entry name" value="Acetyltransf_3"/>
    <property type="match status" value="1"/>
</dbReference>
<evidence type="ECO:0000259" key="1">
    <source>
        <dbReference type="PROSITE" id="PS51186"/>
    </source>
</evidence>
<protein>
    <submittedName>
        <fullName evidence="2">Protein N-acetyltransferase, RimJ/RimL family</fullName>
    </submittedName>
</protein>
<dbReference type="RefSeq" id="WP_093114420.1">
    <property type="nucleotide sequence ID" value="NZ_FNGG01000013.1"/>
</dbReference>
<dbReference type="Proteomes" id="UP000199448">
    <property type="component" value="Unassembled WGS sequence"/>
</dbReference>
<evidence type="ECO:0000313" key="3">
    <source>
        <dbReference type="Proteomes" id="UP000199448"/>
    </source>
</evidence>
<name>A0A1H5PDW8_9FLAO</name>
<dbReference type="PANTHER" id="PTHR43415">
    <property type="entry name" value="SPERMIDINE N(1)-ACETYLTRANSFERASE"/>
    <property type="match status" value="1"/>
</dbReference>
<feature type="domain" description="N-acetyltransferase" evidence="1">
    <location>
        <begin position="186"/>
        <end position="335"/>
    </location>
</feature>
<dbReference type="STRING" id="390640.SAMN04488034_11314"/>
<gene>
    <name evidence="2" type="ORF">SAMN04488034_11314</name>
</gene>
<dbReference type="InterPro" id="IPR016181">
    <property type="entry name" value="Acyl_CoA_acyltransferase"/>
</dbReference>
<dbReference type="InterPro" id="IPR000182">
    <property type="entry name" value="GNAT_dom"/>
</dbReference>
<dbReference type="AlphaFoldDB" id="A0A1H5PDW8"/>
<proteinExistence type="predicted"/>
<dbReference type="OrthoDB" id="6290225at2"/>
<organism evidence="2 3">
    <name type="scientific">Salinimicrobium catena</name>
    <dbReference type="NCBI Taxonomy" id="390640"/>
    <lineage>
        <taxon>Bacteria</taxon>
        <taxon>Pseudomonadati</taxon>
        <taxon>Bacteroidota</taxon>
        <taxon>Flavobacteriia</taxon>
        <taxon>Flavobacteriales</taxon>
        <taxon>Flavobacteriaceae</taxon>
        <taxon>Salinimicrobium</taxon>
    </lineage>
</organism>
<dbReference type="CDD" id="cd04301">
    <property type="entry name" value="NAT_SF"/>
    <property type="match status" value="1"/>
</dbReference>
<sequence length="335" mass="39807">MQFYRALKMQSISEGRYSIVPIRMEDRYEIMNWRNDQMYHLRQVKPLTRENQDTYFDTVISDLFEKKEPSQILFSYLEDDKCIGYGGLVHINWIDKNAEISFIMDTSLEKEHFEFHWTNYLTLLEKVAWEDLNLHKIYTYAFDLRPRLYVALEKAGFGLDSVLKEHCCFENKFIDVKIHSKLNNEPKIRKVNTFDLQKTYSWINDPNIRMYSFNKDSVTLQDHAVWFFNTLENPGREYYILEVNGVAAGSIRFDFDNEQLAKINYLLDPNFTGKGLGTYLLEEGVNFLKINRPLVKKVYGWVLPDNIASIKIFEKLDYKKAVKESSEFKFEKTLK</sequence>
<dbReference type="Gene3D" id="3.40.630.30">
    <property type="match status" value="2"/>
</dbReference>